<keyword evidence="2" id="KW-1185">Reference proteome</keyword>
<protein>
    <submittedName>
        <fullName evidence="1">Uncharacterized protein</fullName>
    </submittedName>
</protein>
<accession>A0AC61PK15</accession>
<proteinExistence type="predicted"/>
<sequence>MLLFFDIDGTLFDDSRKLPASVLPAMEKAHENGHLLFINTGRTLCNTDHRLDGFPVDGWIMGCGTRIVFRGETLQSMEYDLPQSLRLRQLFLDLNVPLTYECDTAIYFDPLAPSHPAIPLFRDFARKAGLDRDITETDPEFRAVKMFCFSDTRDLIDRIEKETAAIGMPYTAIDRGKGGWEVVPAAFSKGTGIDVIRQKLNVPLEDCFAFGDSRNDMPMFEHVGNSIAMGNAPEDVKAACSYVTDLPEKDGIKKAMIHFGIIADE</sequence>
<dbReference type="Proteomes" id="UP000192328">
    <property type="component" value="Unassembled WGS sequence"/>
</dbReference>
<organism evidence="1 2">
    <name type="scientific">Aristaeella lactis</name>
    <dbReference type="NCBI Taxonomy" id="3046383"/>
    <lineage>
        <taxon>Bacteria</taxon>
        <taxon>Bacillati</taxon>
        <taxon>Bacillota</taxon>
        <taxon>Clostridia</taxon>
        <taxon>Eubacteriales</taxon>
        <taxon>Aristaeellaceae</taxon>
        <taxon>Aristaeella</taxon>
    </lineage>
</organism>
<name>A0AC61PK15_9FIRM</name>
<evidence type="ECO:0000313" key="2">
    <source>
        <dbReference type="Proteomes" id="UP000192328"/>
    </source>
</evidence>
<dbReference type="EMBL" id="FWXZ01000002">
    <property type="protein sequence ID" value="SMC51395.1"/>
    <property type="molecule type" value="Genomic_DNA"/>
</dbReference>
<comment type="caution">
    <text evidence="1">The sequence shown here is derived from an EMBL/GenBank/DDBJ whole genome shotgun (WGS) entry which is preliminary data.</text>
</comment>
<evidence type="ECO:0000313" key="1">
    <source>
        <dbReference type="EMBL" id="SMC51395.1"/>
    </source>
</evidence>
<gene>
    <name evidence="1" type="ORF">SAMN06297397_1156</name>
</gene>
<reference evidence="1" key="1">
    <citation type="submission" date="2017-04" db="EMBL/GenBank/DDBJ databases">
        <authorList>
            <person name="Varghese N."/>
            <person name="Submissions S."/>
        </authorList>
    </citation>
    <scope>NUCLEOTIDE SEQUENCE</scope>
    <source>
        <strain evidence="1">WTE2008</strain>
    </source>
</reference>